<evidence type="ECO:0000313" key="11">
    <source>
        <dbReference type="EMBL" id="PMD22810.1"/>
    </source>
</evidence>
<dbReference type="GO" id="GO:0000978">
    <property type="term" value="F:RNA polymerase II cis-regulatory region sequence-specific DNA binding"/>
    <property type="evidence" value="ECO:0007669"/>
    <property type="project" value="InterPro"/>
</dbReference>
<evidence type="ECO:0008006" key="13">
    <source>
        <dbReference type="Google" id="ProtNLM"/>
    </source>
</evidence>
<keyword evidence="2" id="KW-0479">Metal-binding</keyword>
<feature type="domain" description="C2H2-type" evidence="10">
    <location>
        <begin position="35"/>
        <end position="53"/>
    </location>
</feature>
<dbReference type="Gene3D" id="3.30.160.60">
    <property type="entry name" value="Classic Zinc Finger"/>
    <property type="match status" value="2"/>
</dbReference>
<comment type="subcellular location">
    <subcellularLocation>
        <location evidence="1">Nucleus</location>
    </subcellularLocation>
</comment>
<dbReference type="CDD" id="cd12148">
    <property type="entry name" value="fungal_TF_MHR"/>
    <property type="match status" value="1"/>
</dbReference>
<dbReference type="STRING" id="1745343.A0A2J6Q948"/>
<dbReference type="PROSITE" id="PS50157">
    <property type="entry name" value="ZINC_FINGER_C2H2_2"/>
    <property type="match status" value="2"/>
</dbReference>
<dbReference type="PROSITE" id="PS50048">
    <property type="entry name" value="ZN2_CY6_FUNGAL_2"/>
    <property type="match status" value="1"/>
</dbReference>
<proteinExistence type="predicted"/>
<evidence type="ECO:0000259" key="10">
    <source>
        <dbReference type="PROSITE" id="PS50157"/>
    </source>
</evidence>
<evidence type="ECO:0000256" key="8">
    <source>
        <dbReference type="SAM" id="MobiDB-lite"/>
    </source>
</evidence>
<evidence type="ECO:0000256" key="6">
    <source>
        <dbReference type="ARBA" id="ARBA00023242"/>
    </source>
</evidence>
<evidence type="ECO:0000256" key="4">
    <source>
        <dbReference type="ARBA" id="ARBA00022771"/>
    </source>
</evidence>
<dbReference type="AlphaFoldDB" id="A0A2J6Q948"/>
<dbReference type="PANTHER" id="PTHR40626:SF3">
    <property type="entry name" value="TRANSCRIPTION FACTOR WITH C2H2 AND ZN(2)-CYS(6) DNA BINDING DOMAIN (EUROFUNG)-RELATED"/>
    <property type="match status" value="1"/>
</dbReference>
<evidence type="ECO:0000259" key="9">
    <source>
        <dbReference type="PROSITE" id="PS50048"/>
    </source>
</evidence>
<evidence type="ECO:0000256" key="7">
    <source>
        <dbReference type="PROSITE-ProRule" id="PRU00042"/>
    </source>
</evidence>
<dbReference type="PROSITE" id="PS00028">
    <property type="entry name" value="ZINC_FINGER_C2H2_1"/>
    <property type="match status" value="1"/>
</dbReference>
<dbReference type="InterPro" id="IPR036236">
    <property type="entry name" value="Znf_C2H2_sf"/>
</dbReference>
<dbReference type="FunFam" id="3.30.160.60:FF:000065">
    <property type="entry name" value="B-cell CLL/lymphoma 6, member B"/>
    <property type="match status" value="1"/>
</dbReference>
<feature type="region of interest" description="Disordered" evidence="8">
    <location>
        <begin position="108"/>
        <end position="138"/>
    </location>
</feature>
<dbReference type="GO" id="GO:0008270">
    <property type="term" value="F:zinc ion binding"/>
    <property type="evidence" value="ECO:0007669"/>
    <property type="project" value="UniProtKB-KW"/>
</dbReference>
<feature type="domain" description="Zn(2)-C6 fungal-type" evidence="9">
    <location>
        <begin position="77"/>
        <end position="106"/>
    </location>
</feature>
<dbReference type="InterPro" id="IPR051059">
    <property type="entry name" value="VerF-like"/>
</dbReference>
<protein>
    <recommendedName>
        <fullName evidence="13">C2H2 finger domain protein</fullName>
    </recommendedName>
</protein>
<dbReference type="Proteomes" id="UP000235672">
    <property type="component" value="Unassembled WGS sequence"/>
</dbReference>
<dbReference type="InterPro" id="IPR013087">
    <property type="entry name" value="Znf_C2H2_type"/>
</dbReference>
<keyword evidence="3" id="KW-0677">Repeat</keyword>
<feature type="domain" description="C2H2-type" evidence="10">
    <location>
        <begin position="7"/>
        <end position="34"/>
    </location>
</feature>
<evidence type="ECO:0000256" key="5">
    <source>
        <dbReference type="ARBA" id="ARBA00022833"/>
    </source>
</evidence>
<accession>A0A2J6Q948</accession>
<dbReference type="SUPFAM" id="SSF57667">
    <property type="entry name" value="beta-beta-alpha zinc fingers"/>
    <property type="match status" value="1"/>
</dbReference>
<dbReference type="SMART" id="SM00066">
    <property type="entry name" value="GAL4"/>
    <property type="match status" value="1"/>
</dbReference>
<feature type="compositionally biased region" description="Low complexity" evidence="8">
    <location>
        <begin position="109"/>
        <end position="127"/>
    </location>
</feature>
<dbReference type="Pfam" id="PF04082">
    <property type="entry name" value="Fungal_trans"/>
    <property type="match status" value="1"/>
</dbReference>
<sequence>MEAQSLSTCNECGKKFQRKAHLLRHQQQHSGDRPYSCKFCSKTFKRSDVLRDHFSRCERRGNSAIPSSLERGRKRHACDECSRLKVKCDNNVPCRKCTEFGRKCVKSRTTAASSPETTTPGPSTPDTGSDRNSIGFLLNGTGETDFMREFPKSTTLSPHNQALDFSSMAVDSRYEPAAGGPSMYQENGPTTPENNLDIMLSHMELTTFEEMTNNREIPGENMMLWSGPGSFFVDRTAMEHRAFDIREKLKYTAATLNPPHLPSQELLDAIELITAANFTAYINLYFRHWHKHAPMVHEATFDPTTAALPLVLALMGLGGMYSKEARDILKLKLLLDTIEAYIFSIPGLNDEYELPGRTYVKRGEDASPEWQQYQLEELQGAYLMVVLQYWTGNHIARMRVRQQRFTRVVAIFHQLDLQTIQHNPSFQIIDQSSFRTWIRRESFIRLITVAIMLDNSFGIFHNVSPRFQWSELDVPFQSDDRFFGLANYDAMLASKMTPVGRMKIKNAFLLLFSERASEQRNLDILRSARLKALDMQMLIHFLYTHLWASTFSNPLAHLPSTSPQLLLQPFKTAMSNWKLLWDEIKSSSLERGEWNRLGFQRTAEGYFEAVKEVAESFERRGGGVDGIQSDCEKGVHLRKILSF</sequence>
<dbReference type="PROSITE" id="PS00463">
    <property type="entry name" value="ZN2_CY6_FUNGAL_1"/>
    <property type="match status" value="1"/>
</dbReference>
<name>A0A2J6Q948_9HELO</name>
<dbReference type="InterPro" id="IPR036864">
    <property type="entry name" value="Zn2-C6_fun-type_DNA-bd_sf"/>
</dbReference>
<keyword evidence="4 7" id="KW-0863">Zinc-finger</keyword>
<evidence type="ECO:0000256" key="1">
    <source>
        <dbReference type="ARBA" id="ARBA00004123"/>
    </source>
</evidence>
<reference evidence="11 12" key="1">
    <citation type="submission" date="2016-05" db="EMBL/GenBank/DDBJ databases">
        <title>A degradative enzymes factory behind the ericoid mycorrhizal symbiosis.</title>
        <authorList>
            <consortium name="DOE Joint Genome Institute"/>
            <person name="Martino E."/>
            <person name="Morin E."/>
            <person name="Grelet G."/>
            <person name="Kuo A."/>
            <person name="Kohler A."/>
            <person name="Daghino S."/>
            <person name="Barry K."/>
            <person name="Choi C."/>
            <person name="Cichocki N."/>
            <person name="Clum A."/>
            <person name="Copeland A."/>
            <person name="Hainaut M."/>
            <person name="Haridas S."/>
            <person name="Labutti K."/>
            <person name="Lindquist E."/>
            <person name="Lipzen A."/>
            <person name="Khouja H.-R."/>
            <person name="Murat C."/>
            <person name="Ohm R."/>
            <person name="Olson A."/>
            <person name="Spatafora J."/>
            <person name="Veneault-Fourrey C."/>
            <person name="Henrissat B."/>
            <person name="Grigoriev I."/>
            <person name="Martin F."/>
            <person name="Perotto S."/>
        </authorList>
    </citation>
    <scope>NUCLEOTIDE SEQUENCE [LARGE SCALE GENOMIC DNA]</scope>
    <source>
        <strain evidence="11 12">UAMH 7357</strain>
    </source>
</reference>
<dbReference type="SMART" id="SM00355">
    <property type="entry name" value="ZnF_C2H2"/>
    <property type="match status" value="2"/>
</dbReference>
<organism evidence="11 12">
    <name type="scientific">Hyaloscypha hepaticicola</name>
    <dbReference type="NCBI Taxonomy" id="2082293"/>
    <lineage>
        <taxon>Eukaryota</taxon>
        <taxon>Fungi</taxon>
        <taxon>Dikarya</taxon>
        <taxon>Ascomycota</taxon>
        <taxon>Pezizomycotina</taxon>
        <taxon>Leotiomycetes</taxon>
        <taxon>Helotiales</taxon>
        <taxon>Hyaloscyphaceae</taxon>
        <taxon>Hyaloscypha</taxon>
    </lineage>
</organism>
<keyword evidence="12" id="KW-1185">Reference proteome</keyword>
<dbReference type="GO" id="GO:0006351">
    <property type="term" value="P:DNA-templated transcription"/>
    <property type="evidence" value="ECO:0007669"/>
    <property type="project" value="InterPro"/>
</dbReference>
<dbReference type="PANTHER" id="PTHR40626">
    <property type="entry name" value="MIP31509P"/>
    <property type="match status" value="1"/>
</dbReference>
<dbReference type="OrthoDB" id="10018191at2759"/>
<dbReference type="GO" id="GO:0005634">
    <property type="term" value="C:nucleus"/>
    <property type="evidence" value="ECO:0007669"/>
    <property type="project" value="UniProtKB-SubCell"/>
</dbReference>
<dbReference type="GO" id="GO:0000981">
    <property type="term" value="F:DNA-binding transcription factor activity, RNA polymerase II-specific"/>
    <property type="evidence" value="ECO:0007669"/>
    <property type="project" value="InterPro"/>
</dbReference>
<dbReference type="CDD" id="cd00067">
    <property type="entry name" value="GAL4"/>
    <property type="match status" value="1"/>
</dbReference>
<evidence type="ECO:0000256" key="2">
    <source>
        <dbReference type="ARBA" id="ARBA00022723"/>
    </source>
</evidence>
<dbReference type="InterPro" id="IPR007219">
    <property type="entry name" value="XnlR_reg_dom"/>
</dbReference>
<evidence type="ECO:0000256" key="3">
    <source>
        <dbReference type="ARBA" id="ARBA00022737"/>
    </source>
</evidence>
<keyword evidence="5" id="KW-0862">Zinc</keyword>
<dbReference type="EMBL" id="KZ613476">
    <property type="protein sequence ID" value="PMD22810.1"/>
    <property type="molecule type" value="Genomic_DNA"/>
</dbReference>
<dbReference type="Pfam" id="PF00172">
    <property type="entry name" value="Zn_clus"/>
    <property type="match status" value="1"/>
</dbReference>
<dbReference type="Gene3D" id="4.10.240.10">
    <property type="entry name" value="Zn(2)-C6 fungal-type DNA-binding domain"/>
    <property type="match status" value="1"/>
</dbReference>
<dbReference type="GO" id="GO:0000785">
    <property type="term" value="C:chromatin"/>
    <property type="evidence" value="ECO:0007669"/>
    <property type="project" value="TreeGrafter"/>
</dbReference>
<keyword evidence="6" id="KW-0539">Nucleus</keyword>
<evidence type="ECO:0000313" key="12">
    <source>
        <dbReference type="Proteomes" id="UP000235672"/>
    </source>
</evidence>
<dbReference type="InterPro" id="IPR001138">
    <property type="entry name" value="Zn2Cys6_DnaBD"/>
</dbReference>
<gene>
    <name evidence="11" type="ORF">NA56DRAFT_75442</name>
</gene>
<dbReference type="SUPFAM" id="SSF57701">
    <property type="entry name" value="Zn2/Cys6 DNA-binding domain"/>
    <property type="match status" value="1"/>
</dbReference>